<sequence length="117" mass="13640">MLTHVRLLRISNLRSTEELAFIKQTLLANTKIQVLNVSLDLFMITDQFSPLLIYRNELFSMVESHEIQTINYLSLTNIDFAGPHFDPKKFLEDLIKLVRGGRLELMCKEELGLDLRF</sequence>
<reference evidence="2" key="1">
    <citation type="journal article" date="2008" name="Nat. Genet.">
        <title>The Pristionchus pacificus genome provides a unique perspective on nematode lifestyle and parasitism.</title>
        <authorList>
            <person name="Dieterich C."/>
            <person name="Clifton S.W."/>
            <person name="Schuster L.N."/>
            <person name="Chinwalla A."/>
            <person name="Delehaunty K."/>
            <person name="Dinkelacker I."/>
            <person name="Fulton L."/>
            <person name="Fulton R."/>
            <person name="Godfrey J."/>
            <person name="Minx P."/>
            <person name="Mitreva M."/>
            <person name="Roeseler W."/>
            <person name="Tian H."/>
            <person name="Witte H."/>
            <person name="Yang S.P."/>
            <person name="Wilson R.K."/>
            <person name="Sommer R.J."/>
        </authorList>
    </citation>
    <scope>NUCLEOTIDE SEQUENCE [LARGE SCALE GENOMIC DNA]</scope>
    <source>
        <strain evidence="2">PS312</strain>
    </source>
</reference>
<organism evidence="1 2">
    <name type="scientific">Pristionchus pacificus</name>
    <name type="common">Parasitic nematode worm</name>
    <dbReference type="NCBI Taxonomy" id="54126"/>
    <lineage>
        <taxon>Eukaryota</taxon>
        <taxon>Metazoa</taxon>
        <taxon>Ecdysozoa</taxon>
        <taxon>Nematoda</taxon>
        <taxon>Chromadorea</taxon>
        <taxon>Rhabditida</taxon>
        <taxon>Rhabditina</taxon>
        <taxon>Diplogasteromorpha</taxon>
        <taxon>Diplogasteroidea</taxon>
        <taxon>Neodiplogasteridae</taxon>
        <taxon>Pristionchus</taxon>
    </lineage>
</organism>
<dbReference type="Proteomes" id="UP000005239">
    <property type="component" value="Unassembled WGS sequence"/>
</dbReference>
<gene>
    <name evidence="1" type="primary">WBGene00274608</name>
</gene>
<dbReference type="EnsemblMetazoa" id="PPA36239.1">
    <property type="protein sequence ID" value="PPA36239.1"/>
    <property type="gene ID" value="WBGene00274608"/>
</dbReference>
<name>A0A2A6CVR9_PRIPA</name>
<evidence type="ECO:0000313" key="2">
    <source>
        <dbReference type="Proteomes" id="UP000005239"/>
    </source>
</evidence>
<proteinExistence type="predicted"/>
<dbReference type="AlphaFoldDB" id="A0A2A6CVR9"/>
<protein>
    <submittedName>
        <fullName evidence="1">Uncharacterized protein</fullName>
    </submittedName>
</protein>
<reference evidence="1" key="2">
    <citation type="submission" date="2022-06" db="UniProtKB">
        <authorList>
            <consortium name="EnsemblMetazoa"/>
        </authorList>
    </citation>
    <scope>IDENTIFICATION</scope>
    <source>
        <strain evidence="1">PS312</strain>
    </source>
</reference>
<accession>A0A8R1YPS7</accession>
<accession>A0A2A6CVR9</accession>
<keyword evidence="2" id="KW-1185">Reference proteome</keyword>
<evidence type="ECO:0000313" key="1">
    <source>
        <dbReference type="EnsemblMetazoa" id="PPA36239.1"/>
    </source>
</evidence>